<dbReference type="Proteomes" id="UP000032670">
    <property type="component" value="Unassembled WGS sequence"/>
</dbReference>
<reference evidence="1 2" key="1">
    <citation type="submission" date="2012-11" db="EMBL/GenBank/DDBJ databases">
        <title>Whole genome sequence of Acetobacter orientalis 21F-2.</title>
        <authorList>
            <person name="Azuma Y."/>
            <person name="Higashiura N."/>
            <person name="Hirakawa H."/>
            <person name="Matsushita K."/>
        </authorList>
    </citation>
    <scope>NUCLEOTIDE SEQUENCE [LARGE SCALE GENOMIC DNA]</scope>
    <source>
        <strain evidence="1 2">21F-2</strain>
    </source>
</reference>
<evidence type="ECO:0000313" key="1">
    <source>
        <dbReference type="EMBL" id="GAN66516.1"/>
    </source>
</evidence>
<dbReference type="EMBL" id="BAMX01000022">
    <property type="protein sequence ID" value="GAN66516.1"/>
    <property type="molecule type" value="Genomic_DNA"/>
</dbReference>
<accession>A0A0D6NMA8</accession>
<dbReference type="AlphaFoldDB" id="A0A0D6NMA8"/>
<keyword evidence="2" id="KW-1185">Reference proteome</keyword>
<comment type="caution">
    <text evidence="1">The sequence shown here is derived from an EMBL/GenBank/DDBJ whole genome shotgun (WGS) entry which is preliminary data.</text>
</comment>
<organism evidence="1 2">
    <name type="scientific">Acetobacter orientalis</name>
    <dbReference type="NCBI Taxonomy" id="146474"/>
    <lineage>
        <taxon>Bacteria</taxon>
        <taxon>Pseudomonadati</taxon>
        <taxon>Pseudomonadota</taxon>
        <taxon>Alphaproteobacteria</taxon>
        <taxon>Acetobacterales</taxon>
        <taxon>Acetobacteraceae</taxon>
        <taxon>Acetobacter</taxon>
    </lineage>
</organism>
<sequence>MCVSDVGGAGSRNTRLASLTRKLVNCSIKIIIPTRVLELKCGELYEAGFAMWSFLSGVRQIIESELSPIRYGNLAMYCQILSAKRRRLKVSYYA</sequence>
<evidence type="ECO:0000313" key="2">
    <source>
        <dbReference type="Proteomes" id="UP000032670"/>
    </source>
</evidence>
<accession>A0A6N3T0N6</accession>
<name>A0A0D6NMA8_9PROT</name>
<gene>
    <name evidence="1" type="ORF">Abor_022_093</name>
</gene>
<protein>
    <submittedName>
        <fullName evidence="1">Uncharacterized protein</fullName>
    </submittedName>
</protein>
<dbReference type="STRING" id="1231341.Abor_022_093"/>
<proteinExistence type="predicted"/>